<evidence type="ECO:0000256" key="4">
    <source>
        <dbReference type="ARBA" id="ARBA00022771"/>
    </source>
</evidence>
<keyword evidence="4 10" id="KW-0863">Zinc-finger</keyword>
<dbReference type="GO" id="GO:0005096">
    <property type="term" value="F:GTPase activator activity"/>
    <property type="evidence" value="ECO:0007669"/>
    <property type="project" value="UniProtKB-KW"/>
</dbReference>
<evidence type="ECO:0000259" key="13">
    <source>
        <dbReference type="PROSITE" id="PS50863"/>
    </source>
</evidence>
<protein>
    <submittedName>
        <fullName evidence="14">Uncharacterized protein</fullName>
    </submittedName>
</protein>
<dbReference type="InterPro" id="IPR015300">
    <property type="entry name" value="DNA-bd_pseudobarrel_sf"/>
</dbReference>
<feature type="region of interest" description="Disordered" evidence="11">
    <location>
        <begin position="248"/>
        <end position="267"/>
    </location>
</feature>
<keyword evidence="3" id="KW-0479">Metal-binding</keyword>
<dbReference type="AlphaFoldDB" id="A0AAV1A694"/>
<dbReference type="SUPFAM" id="SSF101936">
    <property type="entry name" value="DNA-binding pseudobarrel domain"/>
    <property type="match status" value="1"/>
</dbReference>
<keyword evidence="8" id="KW-0804">Transcription</keyword>
<dbReference type="InterPro" id="IPR001164">
    <property type="entry name" value="ArfGAP_dom"/>
</dbReference>
<sequence length="666" mass="73959">MNEKANVSKELNAKHKRILEGLLKLPKNRECADYKAKGPRWASVNLGIFICMQCSGIHRSLGVHISKVHSATLDTCLPEQVAFIQSMGNEKANSYWEAELPPNYDRVGIENFIRAKYKDKRWVARDAKSKPPSRLFIHFTQFLHDDFQQQLALPKAFSDNLKKRLPENVVLKGPSEVVWNIGLVIRDDSVYFVNGWERFVKDHSLKENDFLVFKYNGESLFEVLVFDGNSFCEKAASYFVGKCGPAQTEQGGSKAKDNNNSVEEVNTASNGGFTVECGSSEKLRHLKKVGAPLAVPFETANGKTSNAGVRTDSPELFMADAPTTVNDSSKPTPVDNNMEYESQRVLSNLPQSELRLLCSLLAHEGLSENAYTLVAEVVQKLVAIAPTHCQLFVTELAEAVQNLTSSAMAELHVFGEAMKALLSTTSTDGAAILRVLQALSSLVTSLTAEDHGDRVTPAALSEVWQINSALEPLWHELSCCISKIESYSESTSELFTPSTSSASQPTGATPPLLAGSQNILPYIESFFVVCEKLHPTQLGVNHDSSIPVISDVENASTSASQQKVSGLGIKVDEKNIAFVRFSEKHRKLLNAFIRQNPGLLEKSFSLMLKVPRFIDFDNKRAHFRSKIKHQHDHHHSPLRISVRRAYVLEDSYNQLRMRPTQDLKGS</sequence>
<dbReference type="InterPro" id="IPR044520">
    <property type="entry name" value="ARF_GAP_AGD5/15"/>
</dbReference>
<keyword evidence="9" id="KW-0539">Nucleus</keyword>
<dbReference type="InterPro" id="IPR003340">
    <property type="entry name" value="B3_DNA-bd"/>
</dbReference>
<accession>A0AAV1A694</accession>
<evidence type="ECO:0000256" key="6">
    <source>
        <dbReference type="ARBA" id="ARBA00023015"/>
    </source>
</evidence>
<dbReference type="FunFam" id="1.10.220.150:FF:000009">
    <property type="entry name" value="stromal membrane-associated protein 1 isoform X1"/>
    <property type="match status" value="1"/>
</dbReference>
<evidence type="ECO:0000256" key="1">
    <source>
        <dbReference type="ARBA" id="ARBA00004123"/>
    </source>
</evidence>
<proteinExistence type="predicted"/>
<dbReference type="PROSITE" id="PS50863">
    <property type="entry name" value="B3"/>
    <property type="match status" value="1"/>
</dbReference>
<dbReference type="Gene3D" id="1.10.220.150">
    <property type="entry name" value="Arf GTPase activating protein"/>
    <property type="match status" value="1"/>
</dbReference>
<organism evidence="14 15">
    <name type="scientific">Vicia faba</name>
    <name type="common">Broad bean</name>
    <name type="synonym">Faba vulgaris</name>
    <dbReference type="NCBI Taxonomy" id="3906"/>
    <lineage>
        <taxon>Eukaryota</taxon>
        <taxon>Viridiplantae</taxon>
        <taxon>Streptophyta</taxon>
        <taxon>Embryophyta</taxon>
        <taxon>Tracheophyta</taxon>
        <taxon>Spermatophyta</taxon>
        <taxon>Magnoliopsida</taxon>
        <taxon>eudicotyledons</taxon>
        <taxon>Gunneridae</taxon>
        <taxon>Pentapetalae</taxon>
        <taxon>rosids</taxon>
        <taxon>fabids</taxon>
        <taxon>Fabales</taxon>
        <taxon>Fabaceae</taxon>
        <taxon>Papilionoideae</taxon>
        <taxon>50 kb inversion clade</taxon>
        <taxon>NPAAA clade</taxon>
        <taxon>Hologalegina</taxon>
        <taxon>IRL clade</taxon>
        <taxon>Fabeae</taxon>
        <taxon>Vicia</taxon>
    </lineage>
</organism>
<evidence type="ECO:0000256" key="2">
    <source>
        <dbReference type="ARBA" id="ARBA00022468"/>
    </source>
</evidence>
<reference evidence="14 15" key="1">
    <citation type="submission" date="2023-01" db="EMBL/GenBank/DDBJ databases">
        <authorList>
            <person name="Kreplak J."/>
        </authorList>
    </citation>
    <scope>NUCLEOTIDE SEQUENCE [LARGE SCALE GENOMIC DNA]</scope>
</reference>
<keyword evidence="5" id="KW-0862">Zinc</keyword>
<dbReference type="EMBL" id="OX451738">
    <property type="protein sequence ID" value="CAI8606104.1"/>
    <property type="molecule type" value="Genomic_DNA"/>
</dbReference>
<name>A0AAV1A694_VICFA</name>
<evidence type="ECO:0000313" key="14">
    <source>
        <dbReference type="EMBL" id="CAI8606104.1"/>
    </source>
</evidence>
<dbReference type="PANTHER" id="PTHR46419:SF2">
    <property type="entry name" value="ADP-RIBOSYLATION FACTOR GTPASE-ACTIVATING PROTEIN AGD5"/>
    <property type="match status" value="1"/>
</dbReference>
<evidence type="ECO:0000256" key="11">
    <source>
        <dbReference type="SAM" id="MobiDB-lite"/>
    </source>
</evidence>
<evidence type="ECO:0000256" key="7">
    <source>
        <dbReference type="ARBA" id="ARBA00023125"/>
    </source>
</evidence>
<dbReference type="Pfam" id="PF02362">
    <property type="entry name" value="B3"/>
    <property type="match status" value="1"/>
</dbReference>
<dbReference type="Proteomes" id="UP001157006">
    <property type="component" value="Chromosome 3"/>
</dbReference>
<dbReference type="InterPro" id="IPR037278">
    <property type="entry name" value="ARFGAP/RecO"/>
</dbReference>
<dbReference type="CDD" id="cd10017">
    <property type="entry name" value="B3_DNA"/>
    <property type="match status" value="1"/>
</dbReference>
<keyword evidence="15" id="KW-1185">Reference proteome</keyword>
<keyword evidence="7" id="KW-0238">DNA-binding</keyword>
<dbReference type="CDD" id="cd08204">
    <property type="entry name" value="ArfGap"/>
    <property type="match status" value="1"/>
</dbReference>
<dbReference type="InterPro" id="IPR038508">
    <property type="entry name" value="ArfGAP_dom_sf"/>
</dbReference>
<dbReference type="Gene3D" id="2.40.330.10">
    <property type="entry name" value="DNA-binding pseudobarrel domain"/>
    <property type="match status" value="1"/>
</dbReference>
<evidence type="ECO:0000256" key="10">
    <source>
        <dbReference type="PROSITE-ProRule" id="PRU00288"/>
    </source>
</evidence>
<keyword evidence="6" id="KW-0805">Transcription regulation</keyword>
<dbReference type="GO" id="GO:0005634">
    <property type="term" value="C:nucleus"/>
    <property type="evidence" value="ECO:0007669"/>
    <property type="project" value="UniProtKB-SubCell"/>
</dbReference>
<dbReference type="Gene3D" id="3.90.1750.10">
    <property type="entry name" value="Hect, E3 ligase catalytic domains"/>
    <property type="match status" value="1"/>
</dbReference>
<dbReference type="GO" id="GO:0008270">
    <property type="term" value="F:zinc ion binding"/>
    <property type="evidence" value="ECO:0007669"/>
    <property type="project" value="UniProtKB-KW"/>
</dbReference>
<feature type="domain" description="Arf-GAP" evidence="12">
    <location>
        <begin position="16"/>
        <end position="130"/>
    </location>
</feature>
<keyword evidence="2" id="KW-0343">GTPase activation</keyword>
<dbReference type="Pfam" id="PF01412">
    <property type="entry name" value="ArfGap"/>
    <property type="match status" value="1"/>
</dbReference>
<evidence type="ECO:0000256" key="9">
    <source>
        <dbReference type="ARBA" id="ARBA00023242"/>
    </source>
</evidence>
<dbReference type="GO" id="GO:0003677">
    <property type="term" value="F:DNA binding"/>
    <property type="evidence" value="ECO:0007669"/>
    <property type="project" value="UniProtKB-KW"/>
</dbReference>
<evidence type="ECO:0000313" key="15">
    <source>
        <dbReference type="Proteomes" id="UP001157006"/>
    </source>
</evidence>
<evidence type="ECO:0000256" key="5">
    <source>
        <dbReference type="ARBA" id="ARBA00022833"/>
    </source>
</evidence>
<dbReference type="SMART" id="SM01019">
    <property type="entry name" value="B3"/>
    <property type="match status" value="1"/>
</dbReference>
<dbReference type="SMART" id="SM00105">
    <property type="entry name" value="ArfGap"/>
    <property type="match status" value="1"/>
</dbReference>
<dbReference type="PANTHER" id="PTHR46419">
    <property type="entry name" value="ADP-RIBOSYLATION FACTOR GTPASE-ACTIVATING PROTEIN AGD5"/>
    <property type="match status" value="1"/>
</dbReference>
<evidence type="ECO:0000259" key="12">
    <source>
        <dbReference type="PROSITE" id="PS50115"/>
    </source>
</evidence>
<feature type="domain" description="TF-B3" evidence="13">
    <location>
        <begin position="136"/>
        <end position="229"/>
    </location>
</feature>
<dbReference type="SUPFAM" id="SSF57863">
    <property type="entry name" value="ArfGap/RecO-like zinc finger"/>
    <property type="match status" value="1"/>
</dbReference>
<dbReference type="PRINTS" id="PR00405">
    <property type="entry name" value="REVINTRACTNG"/>
</dbReference>
<gene>
    <name evidence="14" type="ORF">VFH_III214000</name>
</gene>
<evidence type="ECO:0000256" key="3">
    <source>
        <dbReference type="ARBA" id="ARBA00022723"/>
    </source>
</evidence>
<feature type="compositionally biased region" description="Polar residues" evidence="11">
    <location>
        <begin position="258"/>
        <end position="267"/>
    </location>
</feature>
<dbReference type="PROSITE" id="PS50115">
    <property type="entry name" value="ARFGAP"/>
    <property type="match status" value="1"/>
</dbReference>
<comment type="subcellular location">
    <subcellularLocation>
        <location evidence="1">Nucleus</location>
    </subcellularLocation>
</comment>
<evidence type="ECO:0000256" key="8">
    <source>
        <dbReference type="ARBA" id="ARBA00023163"/>
    </source>
</evidence>